<feature type="transmembrane region" description="Helical" evidence="7">
    <location>
        <begin position="414"/>
        <end position="438"/>
    </location>
</feature>
<evidence type="ECO:0000256" key="1">
    <source>
        <dbReference type="ARBA" id="ARBA00004651"/>
    </source>
</evidence>
<feature type="transmembrane region" description="Helical" evidence="7">
    <location>
        <begin position="121"/>
        <end position="139"/>
    </location>
</feature>
<proteinExistence type="inferred from homology"/>
<name>A0A2T0WRK5_9RHOB</name>
<dbReference type="EMBL" id="PVTQ01000006">
    <property type="protein sequence ID" value="PRY89305.1"/>
    <property type="molecule type" value="Genomic_DNA"/>
</dbReference>
<keyword evidence="3" id="KW-1003">Cell membrane</keyword>
<evidence type="ECO:0000256" key="2">
    <source>
        <dbReference type="ARBA" id="ARBA00007430"/>
    </source>
</evidence>
<reference evidence="8 9" key="1">
    <citation type="submission" date="2018-03" db="EMBL/GenBank/DDBJ databases">
        <title>Genomic Encyclopedia of Archaeal and Bacterial Type Strains, Phase II (KMG-II): from individual species to whole genera.</title>
        <authorList>
            <person name="Goeker M."/>
        </authorList>
    </citation>
    <scope>NUCLEOTIDE SEQUENCE [LARGE SCALE GENOMIC DNA]</scope>
    <source>
        <strain evidence="8 9">DSM 100212</strain>
    </source>
</reference>
<feature type="transmembrane region" description="Helical" evidence="7">
    <location>
        <begin position="44"/>
        <end position="64"/>
    </location>
</feature>
<gene>
    <name evidence="8" type="ORF">CLV74_1067</name>
</gene>
<comment type="similarity">
    <text evidence="2">Belongs to the polysaccharide synthase family.</text>
</comment>
<feature type="transmembrane region" description="Helical" evidence="7">
    <location>
        <begin position="325"/>
        <end position="346"/>
    </location>
</feature>
<keyword evidence="9" id="KW-1185">Reference proteome</keyword>
<dbReference type="GO" id="GO:0005886">
    <property type="term" value="C:plasma membrane"/>
    <property type="evidence" value="ECO:0007669"/>
    <property type="project" value="UniProtKB-SubCell"/>
</dbReference>
<dbReference type="PANTHER" id="PTHR30250:SF10">
    <property type="entry name" value="LIPOPOLYSACCHARIDE BIOSYNTHESIS PROTEIN WZXC"/>
    <property type="match status" value="1"/>
</dbReference>
<evidence type="ECO:0000256" key="6">
    <source>
        <dbReference type="ARBA" id="ARBA00023136"/>
    </source>
</evidence>
<dbReference type="CDD" id="cd13127">
    <property type="entry name" value="MATE_tuaB_like"/>
    <property type="match status" value="1"/>
</dbReference>
<evidence type="ECO:0000256" key="7">
    <source>
        <dbReference type="SAM" id="Phobius"/>
    </source>
</evidence>
<feature type="transmembrane region" description="Helical" evidence="7">
    <location>
        <begin position="207"/>
        <end position="229"/>
    </location>
</feature>
<evidence type="ECO:0000256" key="4">
    <source>
        <dbReference type="ARBA" id="ARBA00022692"/>
    </source>
</evidence>
<feature type="transmembrane region" description="Helical" evidence="7">
    <location>
        <begin position="235"/>
        <end position="266"/>
    </location>
</feature>
<protein>
    <submittedName>
        <fullName evidence="8">O-antigen/teichoic acid export membrane protein</fullName>
    </submittedName>
</protein>
<evidence type="ECO:0000256" key="5">
    <source>
        <dbReference type="ARBA" id="ARBA00022989"/>
    </source>
</evidence>
<keyword evidence="6 7" id="KW-0472">Membrane</keyword>
<evidence type="ECO:0000313" key="9">
    <source>
        <dbReference type="Proteomes" id="UP000238392"/>
    </source>
</evidence>
<feature type="transmembrane region" description="Helical" evidence="7">
    <location>
        <begin position="358"/>
        <end position="377"/>
    </location>
</feature>
<keyword evidence="4 7" id="KW-0812">Transmembrane</keyword>
<dbReference type="InterPro" id="IPR050833">
    <property type="entry name" value="Poly_Biosynth_Transport"/>
</dbReference>
<feature type="transmembrane region" description="Helical" evidence="7">
    <location>
        <begin position="383"/>
        <end position="402"/>
    </location>
</feature>
<dbReference type="Proteomes" id="UP000238392">
    <property type="component" value="Unassembled WGS sequence"/>
</dbReference>
<feature type="transmembrane region" description="Helical" evidence="7">
    <location>
        <begin position="151"/>
        <end position="171"/>
    </location>
</feature>
<organism evidence="8 9">
    <name type="scientific">Donghicola tyrosinivorans</name>
    <dbReference type="NCBI Taxonomy" id="1652492"/>
    <lineage>
        <taxon>Bacteria</taxon>
        <taxon>Pseudomonadati</taxon>
        <taxon>Pseudomonadota</taxon>
        <taxon>Alphaproteobacteria</taxon>
        <taxon>Rhodobacterales</taxon>
        <taxon>Roseobacteraceae</taxon>
        <taxon>Donghicola</taxon>
    </lineage>
</organism>
<sequence>MSQPQALKSTAIRGVGWLTGAKILRSVSALVTLSIMSRFLPPEAFGLAGLIIFMTGLAQTFGDFGTRLAIIRKDTVNEFESSSAFWFNLGLGIALTSLCYVFAPQISIAFGAPGLTEPLRWATPIFALVGLQSTSACLLERALKFRALAMSEILGTVAGAVVAVGLVLLGYGVGALVAQMAAISAVSTGVLILEARWRPKFYFSLDALAPLLHIGVWASLGAMVTYLGANLERPILAGLLSVTALGYFTMGQQIVGTPVRTIVQVVQKMMMPVFSKMKDDNDRASRAYVDTAHALFFVMSPICFGLLAIAEPMVRVVLGPNWDPIVPVIGGLSLWALVSVLSDLNVSVIVAKGHVRFQFWWSIFSMALTTLAIIFAARFGLVAVVLTRLGMSMILVPIFTIYTGRTIDLNLWKVISAVCRPALCGAVMAAGVIGVLQIPDSSEVLRLILGIGSGLIIYPLAALIIDRRRSMSLLSALKNARRRS</sequence>
<feature type="transmembrane region" description="Helical" evidence="7">
    <location>
        <begin position="444"/>
        <end position="465"/>
    </location>
</feature>
<accession>A0A2T0WRK5</accession>
<evidence type="ECO:0000256" key="3">
    <source>
        <dbReference type="ARBA" id="ARBA00022475"/>
    </source>
</evidence>
<dbReference type="Pfam" id="PF13440">
    <property type="entry name" value="Polysacc_synt_3"/>
    <property type="match status" value="1"/>
</dbReference>
<dbReference type="PANTHER" id="PTHR30250">
    <property type="entry name" value="PST FAMILY PREDICTED COLANIC ACID TRANSPORTER"/>
    <property type="match status" value="1"/>
</dbReference>
<feature type="transmembrane region" description="Helical" evidence="7">
    <location>
        <begin position="85"/>
        <end position="109"/>
    </location>
</feature>
<comment type="subcellular location">
    <subcellularLocation>
        <location evidence="1">Cell membrane</location>
        <topology evidence="1">Multi-pass membrane protein</topology>
    </subcellularLocation>
</comment>
<feature type="transmembrane region" description="Helical" evidence="7">
    <location>
        <begin position="177"/>
        <end position="195"/>
    </location>
</feature>
<keyword evidence="5 7" id="KW-1133">Transmembrane helix</keyword>
<dbReference type="AlphaFoldDB" id="A0A2T0WRK5"/>
<feature type="transmembrane region" description="Helical" evidence="7">
    <location>
        <begin position="287"/>
        <end position="310"/>
    </location>
</feature>
<evidence type="ECO:0000313" key="8">
    <source>
        <dbReference type="EMBL" id="PRY89305.1"/>
    </source>
</evidence>
<comment type="caution">
    <text evidence="8">The sequence shown here is derived from an EMBL/GenBank/DDBJ whole genome shotgun (WGS) entry which is preliminary data.</text>
</comment>